<organism evidence="1 2">
    <name type="scientific">Arthrobacter russicus</name>
    <dbReference type="NCBI Taxonomy" id="172040"/>
    <lineage>
        <taxon>Bacteria</taxon>
        <taxon>Bacillati</taxon>
        <taxon>Actinomycetota</taxon>
        <taxon>Actinomycetes</taxon>
        <taxon>Micrococcales</taxon>
        <taxon>Micrococcaceae</taxon>
        <taxon>Arthrobacter</taxon>
    </lineage>
</organism>
<dbReference type="RefSeq" id="WP_309799752.1">
    <property type="nucleotide sequence ID" value="NZ_BAAAHY010000012.1"/>
</dbReference>
<evidence type="ECO:0008006" key="3">
    <source>
        <dbReference type="Google" id="ProtNLM"/>
    </source>
</evidence>
<evidence type="ECO:0000313" key="1">
    <source>
        <dbReference type="EMBL" id="MDR6270588.1"/>
    </source>
</evidence>
<gene>
    <name evidence="1" type="ORF">JOE69_002826</name>
</gene>
<proteinExistence type="predicted"/>
<protein>
    <recommendedName>
        <fullName evidence="3">Minor tail protein</fullName>
    </recommendedName>
</protein>
<accession>A0ABU1JDU8</accession>
<keyword evidence="2" id="KW-1185">Reference proteome</keyword>
<sequence length="223" mass="23237">MPEPDPNRRLAAKIKDLEAQIAALRSAASLRSATISDGDGLTILDANGNPVVHLGPSLYADPTQPGVEVKTKDGRWVPLASTAAGARSATDPGQLAVNAPVGQSVGWLDAGPDVTFTTYTGNITVILTANVTQEGYRATSYASYRLLSGGITQNTEQGIVVGNVVSAGMGGPKNSFAYSRNHQIAPGTYTLRMTYFGTAGVSQQNGGDLNATYQSRTIIVIPN</sequence>
<evidence type="ECO:0000313" key="2">
    <source>
        <dbReference type="Proteomes" id="UP001185069"/>
    </source>
</evidence>
<dbReference type="EMBL" id="JAVDQF010000001">
    <property type="protein sequence ID" value="MDR6270588.1"/>
    <property type="molecule type" value="Genomic_DNA"/>
</dbReference>
<comment type="caution">
    <text evidence="1">The sequence shown here is derived from an EMBL/GenBank/DDBJ whole genome shotgun (WGS) entry which is preliminary data.</text>
</comment>
<name>A0ABU1JDU8_9MICC</name>
<dbReference type="Proteomes" id="UP001185069">
    <property type="component" value="Unassembled WGS sequence"/>
</dbReference>
<reference evidence="1 2" key="1">
    <citation type="submission" date="2023-07" db="EMBL/GenBank/DDBJ databases">
        <title>Sequencing the genomes of 1000 actinobacteria strains.</title>
        <authorList>
            <person name="Klenk H.-P."/>
        </authorList>
    </citation>
    <scope>NUCLEOTIDE SEQUENCE [LARGE SCALE GENOMIC DNA]</scope>
    <source>
        <strain evidence="1 2">DSM 14555</strain>
    </source>
</reference>